<name>A0A3S5IR97_TRYRA</name>
<gene>
    <name evidence="1" type="ORF">TraAM80_04651</name>
</gene>
<evidence type="ECO:0000313" key="2">
    <source>
        <dbReference type="Proteomes" id="UP000283634"/>
    </source>
</evidence>
<organism evidence="1 2">
    <name type="scientific">Trypanosoma rangeli</name>
    <dbReference type="NCBI Taxonomy" id="5698"/>
    <lineage>
        <taxon>Eukaryota</taxon>
        <taxon>Discoba</taxon>
        <taxon>Euglenozoa</taxon>
        <taxon>Kinetoplastea</taxon>
        <taxon>Metakinetoplastina</taxon>
        <taxon>Trypanosomatida</taxon>
        <taxon>Trypanosomatidae</taxon>
        <taxon>Trypanosoma</taxon>
        <taxon>Herpetosoma</taxon>
    </lineage>
</organism>
<accession>A0A3S5IR97</accession>
<comment type="caution">
    <text evidence="1">The sequence shown here is derived from an EMBL/GenBank/DDBJ whole genome shotgun (WGS) entry which is preliminary data.</text>
</comment>
<proteinExistence type="predicted"/>
<evidence type="ECO:0000313" key="1">
    <source>
        <dbReference type="EMBL" id="RNF05341.1"/>
    </source>
</evidence>
<reference evidence="1 2" key="1">
    <citation type="journal article" date="2018" name="BMC Genomics">
        <title>Genomic comparison of Trypanosoma conorhini and Trypanosoma rangeli to Trypanosoma cruzi strains of high and low virulence.</title>
        <authorList>
            <person name="Bradwell K.R."/>
            <person name="Koparde V.N."/>
            <person name="Matveyev A.V."/>
            <person name="Serrano M.G."/>
            <person name="Alves J.M."/>
            <person name="Parikh H."/>
            <person name="Huang B."/>
            <person name="Lee V."/>
            <person name="Espinosa-Alvarez O."/>
            <person name="Ortiz P.A."/>
            <person name="Costa-Martins A.G."/>
            <person name="Teixeira M.M."/>
            <person name="Buck G.A."/>
        </authorList>
    </citation>
    <scope>NUCLEOTIDE SEQUENCE [LARGE SCALE GENOMIC DNA]</scope>
    <source>
        <strain evidence="1 2">AM80</strain>
    </source>
</reference>
<dbReference type="EMBL" id="MKGL01000137">
    <property type="protein sequence ID" value="RNF05341.1"/>
    <property type="molecule type" value="Genomic_DNA"/>
</dbReference>
<dbReference type="OrthoDB" id="273060at2759"/>
<dbReference type="GeneID" id="40328584"/>
<dbReference type="Proteomes" id="UP000283634">
    <property type="component" value="Unassembled WGS sequence"/>
</dbReference>
<dbReference type="RefSeq" id="XP_029238628.1">
    <property type="nucleotide sequence ID" value="XM_029381571.1"/>
</dbReference>
<sequence>MAMRRRRFCTGPFIAHNNCICLSIQPFVVESLARRFQRFAPGWVRLSKESSTNGSHASTSLESSPGLQCGCSVGVFENSSGMPVSDVEEGRRGFLGFGRRAGRTMPLNPLAVLRPQSGKATEDRRTIRFLKAVQMLNGKRRAVMSG</sequence>
<protein>
    <submittedName>
        <fullName evidence="1">Uncharacterized protein</fullName>
    </submittedName>
</protein>
<keyword evidence="2" id="KW-1185">Reference proteome</keyword>
<dbReference type="VEuPathDB" id="TriTrypDB:TRSC58_01088"/>
<dbReference type="AlphaFoldDB" id="A0A3S5IR97"/>